<gene>
    <name evidence="1" type="ORF">BJ554DRAFT_4698</name>
</gene>
<dbReference type="InterPro" id="IPR045864">
    <property type="entry name" value="aa-tRNA-synth_II/BPL/LPL"/>
</dbReference>
<dbReference type="AlphaFoldDB" id="A0A8H7ZMB0"/>
<comment type="caution">
    <text evidence="1">The sequence shown here is derived from an EMBL/GenBank/DDBJ whole genome shotgun (WGS) entry which is preliminary data.</text>
</comment>
<dbReference type="PANTHER" id="PTHR10745">
    <property type="entry name" value="GLYCYL-TRNA SYNTHETASE/DNA POLYMERASE SUBUNIT GAMMA-2"/>
    <property type="match status" value="1"/>
</dbReference>
<dbReference type="Gene3D" id="3.30.930.10">
    <property type="entry name" value="Bira Bifunctional Protein, Domain 2"/>
    <property type="match status" value="1"/>
</dbReference>
<dbReference type="Gene3D" id="3.30.40.230">
    <property type="match status" value="1"/>
</dbReference>
<dbReference type="PANTHER" id="PTHR10745:SF0">
    <property type="entry name" value="GLYCINE--TRNA LIGASE"/>
    <property type="match status" value="1"/>
</dbReference>
<dbReference type="OrthoDB" id="57698at2759"/>
<organism evidence="1 2">
    <name type="scientific">Olpidium bornovanus</name>
    <dbReference type="NCBI Taxonomy" id="278681"/>
    <lineage>
        <taxon>Eukaryota</taxon>
        <taxon>Fungi</taxon>
        <taxon>Fungi incertae sedis</taxon>
        <taxon>Olpidiomycota</taxon>
        <taxon>Olpidiomycotina</taxon>
        <taxon>Olpidiomycetes</taxon>
        <taxon>Olpidiales</taxon>
        <taxon>Olpidiaceae</taxon>
        <taxon>Olpidium</taxon>
    </lineage>
</organism>
<accession>A0A8H7ZMB0</accession>
<dbReference type="SUPFAM" id="SSF55681">
    <property type="entry name" value="Class II aaRS and biotin synthetases"/>
    <property type="match status" value="1"/>
</dbReference>
<dbReference type="GO" id="GO:0070150">
    <property type="term" value="P:mitochondrial glycyl-tRNA aminoacylation"/>
    <property type="evidence" value="ECO:0007669"/>
    <property type="project" value="TreeGrafter"/>
</dbReference>
<keyword evidence="2" id="KW-1185">Reference proteome</keyword>
<proteinExistence type="predicted"/>
<dbReference type="InterPro" id="IPR027031">
    <property type="entry name" value="Gly-tRNA_synthase/POLG2"/>
</dbReference>
<name>A0A8H7ZMB0_9FUNG</name>
<reference evidence="1 2" key="1">
    <citation type="journal article" name="Sci. Rep.">
        <title>Genome-scale phylogenetic analyses confirm Olpidium as the closest living zoosporic fungus to the non-flagellated, terrestrial fungi.</title>
        <authorList>
            <person name="Chang Y."/>
            <person name="Rochon D."/>
            <person name="Sekimoto S."/>
            <person name="Wang Y."/>
            <person name="Chovatia M."/>
            <person name="Sandor L."/>
            <person name="Salamov A."/>
            <person name="Grigoriev I.V."/>
            <person name="Stajich J.E."/>
            <person name="Spatafora J.W."/>
        </authorList>
    </citation>
    <scope>NUCLEOTIDE SEQUENCE [LARGE SCALE GENOMIC DNA]</scope>
    <source>
        <strain evidence="1">S191</strain>
    </source>
</reference>
<sequence length="140" mass="15653">MHEVDCAIITPQEVLQTSGHTEKFVDWVVRDEQTGEILRADHVVAAVLRARLEADREARGDGAKKCKKRKRDETRVLEDDVKRDYEAVLARIDALGGEQLGNVITRLEIKNPETGNVLSKPTQFNLMFETTVGPTGQLKG</sequence>
<dbReference type="EMBL" id="JAEFCI010012824">
    <property type="protein sequence ID" value="KAG5455775.1"/>
    <property type="molecule type" value="Genomic_DNA"/>
</dbReference>
<dbReference type="GO" id="GO:0005739">
    <property type="term" value="C:mitochondrion"/>
    <property type="evidence" value="ECO:0007669"/>
    <property type="project" value="TreeGrafter"/>
</dbReference>
<evidence type="ECO:0000313" key="2">
    <source>
        <dbReference type="Proteomes" id="UP000673691"/>
    </source>
</evidence>
<evidence type="ECO:0000313" key="1">
    <source>
        <dbReference type="EMBL" id="KAG5455775.1"/>
    </source>
</evidence>
<dbReference type="GO" id="GO:0004820">
    <property type="term" value="F:glycine-tRNA ligase activity"/>
    <property type="evidence" value="ECO:0007669"/>
    <property type="project" value="TreeGrafter"/>
</dbReference>
<protein>
    <submittedName>
        <fullName evidence="1">Uncharacterized protein</fullName>
    </submittedName>
</protein>
<dbReference type="Proteomes" id="UP000673691">
    <property type="component" value="Unassembled WGS sequence"/>
</dbReference>